<dbReference type="GO" id="GO:0016787">
    <property type="term" value="F:hydrolase activity"/>
    <property type="evidence" value="ECO:0007669"/>
    <property type="project" value="UniProtKB-KW"/>
</dbReference>
<reference evidence="2 3" key="1">
    <citation type="journal article" date="2019" name="Emerg. Microbes Infect.">
        <title>Comprehensive subspecies identification of 175 nontuberculous mycobacteria species based on 7547 genomic profiles.</title>
        <authorList>
            <person name="Matsumoto Y."/>
            <person name="Kinjo T."/>
            <person name="Motooka D."/>
            <person name="Nabeya D."/>
            <person name="Jung N."/>
            <person name="Uechi K."/>
            <person name="Horii T."/>
            <person name="Iida T."/>
            <person name="Fujita J."/>
            <person name="Nakamura S."/>
        </authorList>
    </citation>
    <scope>NUCLEOTIDE SEQUENCE [LARGE SCALE GENOMIC DNA]</scope>
    <source>
        <strain evidence="2 3">JCM 14742</strain>
    </source>
</reference>
<gene>
    <name evidence="2" type="ORF">MPRM_38430</name>
</gene>
<keyword evidence="2" id="KW-0378">Hydrolase</keyword>
<evidence type="ECO:0000313" key="2">
    <source>
        <dbReference type="EMBL" id="BBZ46562.1"/>
    </source>
</evidence>
<dbReference type="InterPro" id="IPR032466">
    <property type="entry name" value="Metal_Hydrolase"/>
</dbReference>
<keyword evidence="3" id="KW-1185">Reference proteome</keyword>
<dbReference type="InterPro" id="IPR032465">
    <property type="entry name" value="ACMSD"/>
</dbReference>
<dbReference type="EMBL" id="AP022614">
    <property type="protein sequence ID" value="BBZ46562.1"/>
    <property type="molecule type" value="Genomic_DNA"/>
</dbReference>
<evidence type="ECO:0000256" key="1">
    <source>
        <dbReference type="ARBA" id="ARBA00023239"/>
    </source>
</evidence>
<dbReference type="Gene3D" id="3.20.20.140">
    <property type="entry name" value="Metal-dependent hydrolases"/>
    <property type="match status" value="1"/>
</dbReference>
<dbReference type="Pfam" id="PF04909">
    <property type="entry name" value="Amidohydro_2"/>
    <property type="match status" value="1"/>
</dbReference>
<dbReference type="GO" id="GO:0019748">
    <property type="term" value="P:secondary metabolic process"/>
    <property type="evidence" value="ECO:0007669"/>
    <property type="project" value="TreeGrafter"/>
</dbReference>
<dbReference type="Proteomes" id="UP000467105">
    <property type="component" value="Chromosome"/>
</dbReference>
<proteinExistence type="predicted"/>
<dbReference type="GO" id="GO:0016831">
    <property type="term" value="F:carboxy-lyase activity"/>
    <property type="evidence" value="ECO:0007669"/>
    <property type="project" value="InterPro"/>
</dbReference>
<dbReference type="RefSeq" id="WP_232066660.1">
    <property type="nucleotide sequence ID" value="NZ_AP022614.1"/>
</dbReference>
<dbReference type="AlphaFoldDB" id="A0A7I7YZ05"/>
<protein>
    <submittedName>
        <fullName evidence="2">Amidohydrolase</fullName>
    </submittedName>
</protein>
<dbReference type="PANTHER" id="PTHR21240">
    <property type="entry name" value="2-AMINO-3-CARBOXYLMUCONATE-6-SEMIALDEHYDE DECARBOXYLASE"/>
    <property type="match status" value="1"/>
</dbReference>
<name>A0A7I7YZ05_9MYCO</name>
<organism evidence="2 3">
    <name type="scientific">Mycobacterium parmense</name>
    <dbReference type="NCBI Taxonomy" id="185642"/>
    <lineage>
        <taxon>Bacteria</taxon>
        <taxon>Bacillati</taxon>
        <taxon>Actinomycetota</taxon>
        <taxon>Actinomycetes</taxon>
        <taxon>Mycobacteriales</taxon>
        <taxon>Mycobacteriaceae</taxon>
        <taxon>Mycobacterium</taxon>
        <taxon>Mycobacterium simiae complex</taxon>
    </lineage>
</organism>
<dbReference type="SUPFAM" id="SSF51556">
    <property type="entry name" value="Metallo-dependent hydrolases"/>
    <property type="match status" value="1"/>
</dbReference>
<sequence>MKVIGFEEHYRLPAMVEEHRKEGLTSDADLLRHAVYGAAGPDGEWPPGINDLGAGRIAAMDAAGIDVQILSHSVPGPETLEPSVAVELAGSANDAVAAAVANYPERFRGFATLPMRDPAAAAAELERTVRELGFVGALINGHVNGRYLDDPFFWPVFESAQSLDVPVYLHPTVPPRPVIDAYYTGFDPLVSARLATVGVGWHVDLGVHCLRLILGGVFDRFPSLQVIVGHQFEALAWIGWRADYTFPATESGLKRTVKEYLRENFYGGILAGDFFSQDPGATDPTWSLSFNAYLAMVNVIGIDRVVFTADYPYGNLEACRRFLDQMPLNPDDKAKIAHRNAERLLKL</sequence>
<keyword evidence="1" id="KW-0456">Lyase</keyword>
<accession>A0A7I7YZ05</accession>
<dbReference type="InterPro" id="IPR006680">
    <property type="entry name" value="Amidohydro-rel"/>
</dbReference>
<dbReference type="GO" id="GO:0005829">
    <property type="term" value="C:cytosol"/>
    <property type="evidence" value="ECO:0007669"/>
    <property type="project" value="TreeGrafter"/>
</dbReference>
<evidence type="ECO:0000313" key="3">
    <source>
        <dbReference type="Proteomes" id="UP000467105"/>
    </source>
</evidence>
<dbReference type="PANTHER" id="PTHR21240:SF30">
    <property type="entry name" value="AMIDOHYDROLASE-RELATED DOMAIN-CONTAINING PROTEIN-RELATED"/>
    <property type="match status" value="1"/>
</dbReference>